<organism evidence="8 9">
    <name type="scientific">Alloscardovia omnicolens F0580</name>
    <dbReference type="NCBI Taxonomy" id="1321816"/>
    <lineage>
        <taxon>Bacteria</taxon>
        <taxon>Bacillati</taxon>
        <taxon>Actinomycetota</taxon>
        <taxon>Actinomycetes</taxon>
        <taxon>Bifidobacteriales</taxon>
        <taxon>Bifidobacteriaceae</taxon>
        <taxon>Alloscardovia</taxon>
    </lineage>
</organism>
<dbReference type="RefSeq" id="WP_021617802.1">
    <property type="nucleotide sequence ID" value="NZ_KE952644.1"/>
</dbReference>
<dbReference type="Pfam" id="PF18957">
    <property type="entry name" value="RibLong"/>
    <property type="match status" value="4"/>
</dbReference>
<dbReference type="GO" id="GO:0005509">
    <property type="term" value="F:calcium ion binding"/>
    <property type="evidence" value="ECO:0007669"/>
    <property type="project" value="InterPro"/>
</dbReference>
<feature type="domain" description="Long Rib" evidence="7">
    <location>
        <begin position="2"/>
        <end position="47"/>
    </location>
</feature>
<dbReference type="InterPro" id="IPR059100">
    <property type="entry name" value="TSP3_bac"/>
</dbReference>
<dbReference type="EMBL" id="AWSI01000020">
    <property type="protein sequence ID" value="ERH30983.1"/>
    <property type="molecule type" value="Genomic_DNA"/>
</dbReference>
<evidence type="ECO:0000313" key="9">
    <source>
        <dbReference type="Proteomes" id="UP000016519"/>
    </source>
</evidence>
<evidence type="ECO:0000256" key="6">
    <source>
        <dbReference type="SAM" id="Phobius"/>
    </source>
</evidence>
<evidence type="ECO:0000256" key="1">
    <source>
        <dbReference type="ARBA" id="ARBA00004613"/>
    </source>
</evidence>
<feature type="compositionally biased region" description="Basic and acidic residues" evidence="5">
    <location>
        <begin position="415"/>
        <end position="428"/>
    </location>
</feature>
<dbReference type="PANTHER" id="PTHR37467:SF1">
    <property type="entry name" value="EXPORTED CALCIUM-BINDING GLYCOPROTEIN"/>
    <property type="match status" value="1"/>
</dbReference>
<feature type="compositionally biased region" description="Low complexity" evidence="5">
    <location>
        <begin position="554"/>
        <end position="563"/>
    </location>
</feature>
<feature type="compositionally biased region" description="Basic and acidic residues" evidence="5">
    <location>
        <begin position="148"/>
        <end position="167"/>
    </location>
</feature>
<dbReference type="STRING" id="419015.HMPREF3214_01703"/>
<keyword evidence="3" id="KW-0732">Signal</keyword>
<dbReference type="PATRIC" id="fig|1321816.3.peg.578"/>
<feature type="compositionally biased region" description="Acidic residues" evidence="5">
    <location>
        <begin position="564"/>
        <end position="574"/>
    </location>
</feature>
<feature type="region of interest" description="Disordered" evidence="5">
    <location>
        <begin position="338"/>
        <end position="610"/>
    </location>
</feature>
<dbReference type="AlphaFoldDB" id="U1SGB4"/>
<keyword evidence="2" id="KW-0964">Secreted</keyword>
<dbReference type="InterPro" id="IPR044055">
    <property type="entry name" value="RibLong"/>
</dbReference>
<evidence type="ECO:0000256" key="3">
    <source>
        <dbReference type="ARBA" id="ARBA00022729"/>
    </source>
</evidence>
<feature type="domain" description="Long Rib" evidence="7">
    <location>
        <begin position="248"/>
        <end position="335"/>
    </location>
</feature>
<dbReference type="InterPro" id="IPR053180">
    <property type="entry name" value="Ca-binding_acidic-repeat"/>
</dbReference>
<name>U1SGB4_9BIFI</name>
<reference evidence="8 9" key="1">
    <citation type="submission" date="2013-08" db="EMBL/GenBank/DDBJ databases">
        <authorList>
            <person name="Weinstock G."/>
            <person name="Sodergren E."/>
            <person name="Wylie T."/>
            <person name="Fulton L."/>
            <person name="Fulton R."/>
            <person name="Fronick C."/>
            <person name="O'Laughlin M."/>
            <person name="Godfrey J."/>
            <person name="Miner T."/>
            <person name="Herter B."/>
            <person name="Appelbaum E."/>
            <person name="Cordes M."/>
            <person name="Lek S."/>
            <person name="Wollam A."/>
            <person name="Pepin K.H."/>
            <person name="Palsikar V.B."/>
            <person name="Mitreva M."/>
            <person name="Wilson R.K."/>
        </authorList>
    </citation>
    <scope>NUCLEOTIDE SEQUENCE [LARGE SCALE GENOMIC DNA]</scope>
    <source>
        <strain evidence="8 9">F0580</strain>
    </source>
</reference>
<feature type="non-terminal residue" evidence="8">
    <location>
        <position position="1"/>
    </location>
</feature>
<evidence type="ECO:0000256" key="2">
    <source>
        <dbReference type="ARBA" id="ARBA00022525"/>
    </source>
</evidence>
<keyword evidence="6" id="KW-0812">Transmembrane</keyword>
<protein>
    <submittedName>
        <fullName evidence="8">LPXTG-motif protein cell wall anchor domain protein</fullName>
    </submittedName>
</protein>
<dbReference type="InterPro" id="IPR028974">
    <property type="entry name" value="TSP_type-3_rpt"/>
</dbReference>
<feature type="compositionally biased region" description="Polar residues" evidence="5">
    <location>
        <begin position="578"/>
        <end position="609"/>
    </location>
</feature>
<accession>U1SGB4</accession>
<evidence type="ECO:0000256" key="5">
    <source>
        <dbReference type="SAM" id="MobiDB-lite"/>
    </source>
</evidence>
<feature type="compositionally biased region" description="Basic and acidic residues" evidence="5">
    <location>
        <begin position="367"/>
        <end position="408"/>
    </location>
</feature>
<keyword evidence="6" id="KW-0472">Membrane</keyword>
<proteinExistence type="predicted"/>
<dbReference type="NCBIfam" id="NF038186">
    <property type="entry name" value="YPDG_rpt"/>
    <property type="match status" value="3"/>
</dbReference>
<feature type="domain" description="Long Rib" evidence="7">
    <location>
        <begin position="152"/>
        <end position="239"/>
    </location>
</feature>
<evidence type="ECO:0000313" key="8">
    <source>
        <dbReference type="EMBL" id="ERH30983.1"/>
    </source>
</evidence>
<keyword evidence="4" id="KW-0106">Calcium</keyword>
<dbReference type="Gene3D" id="4.10.1080.10">
    <property type="entry name" value="TSP type-3 repeat"/>
    <property type="match status" value="1"/>
</dbReference>
<dbReference type="PANTHER" id="PTHR37467">
    <property type="entry name" value="EXPORTED CALCIUM-BINDING GLYCOPROTEIN-RELATED"/>
    <property type="match status" value="1"/>
</dbReference>
<feature type="region of interest" description="Disordered" evidence="5">
    <location>
        <begin position="148"/>
        <end position="191"/>
    </location>
</feature>
<feature type="transmembrane region" description="Helical" evidence="6">
    <location>
        <begin position="619"/>
        <end position="638"/>
    </location>
</feature>
<comment type="caution">
    <text evidence="8">The sequence shown here is derived from an EMBL/GenBank/DDBJ whole genome shotgun (WGS) entry which is preliminary data.</text>
</comment>
<evidence type="ECO:0000256" key="4">
    <source>
        <dbReference type="ARBA" id="ARBA00022837"/>
    </source>
</evidence>
<keyword evidence="9" id="KW-1185">Reference proteome</keyword>
<feature type="domain" description="Long Rib" evidence="7">
    <location>
        <begin position="54"/>
        <end position="144"/>
    </location>
</feature>
<dbReference type="HOGENOM" id="CLU_426155_0_0_11"/>
<sequence length="642" mass="67512">PVTVDPNTGEVTVKIDDKAKPGDEIKTMVTVTYPDGSKDEVPVKVTVVKKDDKDLYQPTYKPVTVVELNDYTVAAPVSDPAVPAGTTFKFVNADPAGLDNPTFNADGSFSGTAPEVNATTPYTVNVLVTYPDGTTETINTVVTVVDKPKQNTEHDPSYEPGKGKPGETVKVSQTGDKNLPEGTKFSVPKDSPVTVDPNAGVVTVQIDDKATPGTVIEETVTVTYPDGSKDEVPVKVTVQSPDKVLDPEPSYADTIVKAGATTSVKPTNTGDEYPTGTKFAIDSKFTAPQGYAVSINPSTGEISVTVVPAGKDGADAEQITVPVVVTYPADSGAVTDNVNAKFQLDTDGDGTPDITDNDDDNDGVPDDQEKKDGTDPKNPDTDGDGLKDGDEKKHGTDPKNPDTDKDGVNDGDEVSGDKNPFKDHKSDPNGKPGNTDPLNPDSDGDGVKDGEELNTKVDENGKTVDDPSQTDPKTDPNSKDTDKDGVDDGTEIKDGTDPTNPDTDHDGLNDGDEKKHGTDPKNPDTDKDGISDGDEVNGDKNPFKDDKFDPNGKPGNTDPTNPDTDNDGVNDGDEVTGKYNNGKPTNPNRNDKTGQVATKPDTTSKTVKSSPLAKTGVNMIALASIALMAMIAGAITTLRRRA</sequence>
<feature type="compositionally biased region" description="Acidic residues" evidence="5">
    <location>
        <begin position="346"/>
        <end position="366"/>
    </location>
</feature>
<feature type="compositionally biased region" description="Basic and acidic residues" evidence="5">
    <location>
        <begin position="445"/>
        <end position="465"/>
    </location>
</feature>
<dbReference type="Proteomes" id="UP000016519">
    <property type="component" value="Unassembled WGS sequence"/>
</dbReference>
<evidence type="ECO:0000259" key="7">
    <source>
        <dbReference type="Pfam" id="PF18957"/>
    </source>
</evidence>
<dbReference type="Pfam" id="PF18884">
    <property type="entry name" value="TSP3_bac"/>
    <property type="match status" value="7"/>
</dbReference>
<comment type="subcellular location">
    <subcellularLocation>
        <location evidence="1">Secreted</location>
    </subcellularLocation>
</comment>
<gene>
    <name evidence="8" type="ORF">HMPREF9244_00665</name>
</gene>
<feature type="compositionally biased region" description="Basic and acidic residues" evidence="5">
    <location>
        <begin position="537"/>
        <end position="550"/>
    </location>
</feature>
<feature type="compositionally biased region" description="Basic and acidic residues" evidence="5">
    <location>
        <begin position="472"/>
        <end position="530"/>
    </location>
</feature>
<keyword evidence="6" id="KW-1133">Transmembrane helix</keyword>